<reference evidence="5" key="1">
    <citation type="submission" date="2025-08" db="UniProtKB">
        <authorList>
            <consortium name="RefSeq"/>
        </authorList>
    </citation>
    <scope>IDENTIFICATION</scope>
    <source>
        <tissue evidence="5">Sperm</tissue>
    </source>
</reference>
<dbReference type="AlphaFoldDB" id="A0AAJ7UB94"/>
<organism evidence="4 5">
    <name type="scientific">Petromyzon marinus</name>
    <name type="common">Sea lamprey</name>
    <dbReference type="NCBI Taxonomy" id="7757"/>
    <lineage>
        <taxon>Eukaryota</taxon>
        <taxon>Metazoa</taxon>
        <taxon>Chordata</taxon>
        <taxon>Craniata</taxon>
        <taxon>Vertebrata</taxon>
        <taxon>Cyclostomata</taxon>
        <taxon>Hyperoartia</taxon>
        <taxon>Petromyzontiformes</taxon>
        <taxon>Petromyzontidae</taxon>
        <taxon>Petromyzon</taxon>
    </lineage>
</organism>
<evidence type="ECO:0000313" key="5">
    <source>
        <dbReference type="RefSeq" id="XP_032833067.1"/>
    </source>
</evidence>
<feature type="domain" description="SHSP" evidence="3">
    <location>
        <begin position="58"/>
        <end position="169"/>
    </location>
</feature>
<sequence>MQEEDRAIPHAYPMIPNIDFGPQGRLYDQHFGEALSPQDLLCPTLYHGYYVRPRVSSAGSARSTRGLSEVRADADVYRALLDVSQFTPGELAVDCVDNLVRVRGEHAQRPDAHGFVSRTFTRLYLLPPGAVAHALRARVTHDGLLEITVPLDQTAAAGVVVRAVTVERDEEEEEEELGSQRSVVKHCDNHRSTPTHMGLKVP</sequence>
<dbReference type="GO" id="GO:0005212">
    <property type="term" value="F:structural constituent of eye lens"/>
    <property type="evidence" value="ECO:0007669"/>
    <property type="project" value="InterPro"/>
</dbReference>
<accession>A0AAJ7UB94</accession>
<dbReference type="GO" id="GO:0009408">
    <property type="term" value="P:response to heat"/>
    <property type="evidence" value="ECO:0007669"/>
    <property type="project" value="TreeGrafter"/>
</dbReference>
<dbReference type="GO" id="GO:0005737">
    <property type="term" value="C:cytoplasm"/>
    <property type="evidence" value="ECO:0007669"/>
    <property type="project" value="TreeGrafter"/>
</dbReference>
<dbReference type="InterPro" id="IPR003090">
    <property type="entry name" value="Alpha-crystallin_N"/>
</dbReference>
<comment type="similarity">
    <text evidence="1 2">Belongs to the small heat shock protein (HSP20) family.</text>
</comment>
<dbReference type="Gene3D" id="2.60.40.790">
    <property type="match status" value="1"/>
</dbReference>
<proteinExistence type="inferred from homology"/>
<evidence type="ECO:0000256" key="1">
    <source>
        <dbReference type="PROSITE-ProRule" id="PRU00285"/>
    </source>
</evidence>
<dbReference type="RefSeq" id="XP_032833067.1">
    <property type="nucleotide sequence ID" value="XM_032977176.1"/>
</dbReference>
<dbReference type="KEGG" id="pmrn:116955853"/>
<dbReference type="PANTHER" id="PTHR45640">
    <property type="entry name" value="HEAT SHOCK PROTEIN HSP-12.2-RELATED"/>
    <property type="match status" value="1"/>
</dbReference>
<evidence type="ECO:0000256" key="2">
    <source>
        <dbReference type="RuleBase" id="RU003616"/>
    </source>
</evidence>
<dbReference type="SUPFAM" id="SSF49764">
    <property type="entry name" value="HSP20-like chaperones"/>
    <property type="match status" value="1"/>
</dbReference>
<dbReference type="GO" id="GO:0051082">
    <property type="term" value="F:unfolded protein binding"/>
    <property type="evidence" value="ECO:0007669"/>
    <property type="project" value="TreeGrafter"/>
</dbReference>
<dbReference type="GO" id="GO:0005634">
    <property type="term" value="C:nucleus"/>
    <property type="evidence" value="ECO:0007669"/>
    <property type="project" value="TreeGrafter"/>
</dbReference>
<dbReference type="Proteomes" id="UP001318040">
    <property type="component" value="Chromosome 62"/>
</dbReference>
<dbReference type="PANTHER" id="PTHR45640:SF27">
    <property type="entry name" value="HEAT SHOCK PROTEIN BETA-2"/>
    <property type="match status" value="1"/>
</dbReference>
<dbReference type="Pfam" id="PF00011">
    <property type="entry name" value="HSP20"/>
    <property type="match status" value="1"/>
</dbReference>
<name>A0AAJ7UB94_PETMA</name>
<dbReference type="InterPro" id="IPR008978">
    <property type="entry name" value="HSP20-like_chaperone"/>
</dbReference>
<keyword evidence="5" id="KW-0346">Stress response</keyword>
<evidence type="ECO:0000313" key="4">
    <source>
        <dbReference type="Proteomes" id="UP001318040"/>
    </source>
</evidence>
<dbReference type="GO" id="GO:0042026">
    <property type="term" value="P:protein refolding"/>
    <property type="evidence" value="ECO:0007669"/>
    <property type="project" value="TreeGrafter"/>
</dbReference>
<protein>
    <submittedName>
        <fullName evidence="5">Heat shock protein beta-2</fullName>
    </submittedName>
</protein>
<dbReference type="Pfam" id="PF00525">
    <property type="entry name" value="Crystallin"/>
    <property type="match status" value="1"/>
</dbReference>
<dbReference type="InterPro" id="IPR001436">
    <property type="entry name" value="Alpha-crystallin/sHSP_animal"/>
</dbReference>
<evidence type="ECO:0000259" key="3">
    <source>
        <dbReference type="PROSITE" id="PS01031"/>
    </source>
</evidence>
<gene>
    <name evidence="5" type="primary">HSPB2</name>
</gene>
<dbReference type="PRINTS" id="PR00299">
    <property type="entry name" value="ACRYSTALLIN"/>
</dbReference>
<dbReference type="InterPro" id="IPR002068">
    <property type="entry name" value="A-crystallin/Hsp20_dom"/>
</dbReference>
<keyword evidence="4" id="KW-1185">Reference proteome</keyword>
<dbReference type="GO" id="GO:0043066">
    <property type="term" value="P:negative regulation of apoptotic process"/>
    <property type="evidence" value="ECO:0007669"/>
    <property type="project" value="TreeGrafter"/>
</dbReference>
<dbReference type="PROSITE" id="PS01031">
    <property type="entry name" value="SHSP"/>
    <property type="match status" value="1"/>
</dbReference>